<evidence type="ECO:0000256" key="2">
    <source>
        <dbReference type="ARBA" id="ARBA00022737"/>
    </source>
</evidence>
<dbReference type="SUPFAM" id="SSF81837">
    <property type="entry name" value="BEACH domain"/>
    <property type="match status" value="1"/>
</dbReference>
<gene>
    <name evidence="7" type="ORF">CYMTET_21557</name>
</gene>
<dbReference type="EMBL" id="LGRX02010599">
    <property type="protein sequence ID" value="KAK3270029.1"/>
    <property type="molecule type" value="Genomic_DNA"/>
</dbReference>
<dbReference type="PROSITE" id="PS51783">
    <property type="entry name" value="PH_BEACH"/>
    <property type="match status" value="1"/>
</dbReference>
<sequence>MLTRRNAKSLGGKSAKRDRFSLLHLDEGEDYVQDWVAYGTLPPNVKFDAWAQGQRCKGRLRLLSRSIVFDADEINIPILKFPFDRIKQLVEHGLDDAGFNLTTTTFVKMKERALDAPYVFDRSQETTWRFVLAYAPLTQCLTPARELHRISKLDYTERDAVLKRSQQALEDSFHFDTSRLQDLSEKILQNFSAAQVTPLVREPGRFVVSSTRVYFQPIHNIGADSPVRNWQLATILAVTRRRHSLQPIGLEIFFLDRSSASEDGSSVMFIFRSERDRETAIRALLEQPGLGSSTGVRVSAAVAGSLLEAEGSWLGKVTAAWQSGVISNFDYLLYLNLAAGRSFNDLTQWPVVPWVLADYTSASLDLSSPTSFRDLSKPVGALNAQRLQHFRARMEQMHGTGEPPFLYGTHYSTPGYVLYWSVRSSPGHMLRLQNGRFDAPDRLFHSVSDSWDSVNTNPADVKELIPEFFSTDDAFLVNRNALPLGTKQSGEAVQDVVLPRWATSPADFLMKHRAALESDYVSSHLHHWLDLIFGYKQRGDAADKADNIFHPLTYEGAVDINSIQDPGERAGLEMQINEFGQTPRQLFHKPHPVRHCSNQYSGVEQSSGNALAVALMQTIIAVTATSAGTSPHSPHSPARAATSPGGTSLDLPVSPPVRGPHDPGLPVQVDDGNPFLPAVQKLPFQARVLEPEYEFGSRNGRPGEAASRSPKAVDMDASSIFTYATKRAEAGDSYAQVSVLRGQLKIGCFGLLSEPRGNRTGGGSARALGDAAHSSSMCGTWPETLWPQKMKGARTIRAHRGNVRALAVGVARGEEDRRMVYSCGEAVLKVRSTNLGQLPLSCLELIEGVNQGSEARRESSSSGAHPIVLAGSYDNCVYSYSVDYGRQLGMLTAHDDAVACLKFPRQSNGGGGDHLFTASWDGTVRMWAVQEGRSFTQSSWGNSRRAVAELAEHEAAVWALDVDAYGGCAVSGDEDGVVIAWDTRQQGAVWHQQVSQEAVTSLKWLPDGIHAVATCADGVVRVLDGRMEGAEAAALSCDAGLTCCAADGRLVIAGSENGEVQFWEAGKALERGGVSRPQESATLAEHKEAVSCMAVHANEDGSDCVLLTGSQVGSGPCAICHGRTSRAAHDVALVSNAAKQWQNMCIHV</sequence>
<dbReference type="InterPro" id="IPR057496">
    <property type="entry name" value="FAN-like_PH"/>
</dbReference>
<keyword evidence="1 3" id="KW-0853">WD repeat</keyword>
<evidence type="ECO:0000259" key="5">
    <source>
        <dbReference type="PROSITE" id="PS50197"/>
    </source>
</evidence>
<accession>A0AAE0G1T1</accession>
<organism evidence="7 8">
    <name type="scientific">Cymbomonas tetramitiformis</name>
    <dbReference type="NCBI Taxonomy" id="36881"/>
    <lineage>
        <taxon>Eukaryota</taxon>
        <taxon>Viridiplantae</taxon>
        <taxon>Chlorophyta</taxon>
        <taxon>Pyramimonadophyceae</taxon>
        <taxon>Pyramimonadales</taxon>
        <taxon>Pyramimonadaceae</taxon>
        <taxon>Cymbomonas</taxon>
    </lineage>
</organism>
<dbReference type="PROSITE" id="PS00678">
    <property type="entry name" value="WD_REPEATS_1"/>
    <property type="match status" value="1"/>
</dbReference>
<keyword evidence="8" id="KW-1185">Reference proteome</keyword>
<dbReference type="InterPro" id="IPR000409">
    <property type="entry name" value="BEACH_dom"/>
</dbReference>
<evidence type="ECO:0000256" key="1">
    <source>
        <dbReference type="ARBA" id="ARBA00022574"/>
    </source>
</evidence>
<evidence type="ECO:0000313" key="7">
    <source>
        <dbReference type="EMBL" id="KAK3270029.1"/>
    </source>
</evidence>
<feature type="repeat" description="WD" evidence="3">
    <location>
        <begin position="891"/>
        <end position="937"/>
    </location>
</feature>
<dbReference type="InterPro" id="IPR001680">
    <property type="entry name" value="WD40_rpt"/>
</dbReference>
<feature type="repeat" description="WD" evidence="3">
    <location>
        <begin position="950"/>
        <end position="984"/>
    </location>
</feature>
<feature type="region of interest" description="Disordered" evidence="4">
    <location>
        <begin position="626"/>
        <end position="660"/>
    </location>
</feature>
<keyword evidence="2" id="KW-0677">Repeat</keyword>
<dbReference type="InterPro" id="IPR036322">
    <property type="entry name" value="WD40_repeat_dom_sf"/>
</dbReference>
<dbReference type="InterPro" id="IPR019775">
    <property type="entry name" value="WD40_repeat_CS"/>
</dbReference>
<dbReference type="SUPFAM" id="SSF50978">
    <property type="entry name" value="WD40 repeat-like"/>
    <property type="match status" value="1"/>
</dbReference>
<dbReference type="InterPro" id="IPR050865">
    <property type="entry name" value="BEACH_Domain"/>
</dbReference>
<dbReference type="PROSITE" id="PS50197">
    <property type="entry name" value="BEACH"/>
    <property type="match status" value="1"/>
</dbReference>
<dbReference type="Gene3D" id="2.30.29.30">
    <property type="entry name" value="Pleckstrin-homology domain (PH domain)/Phosphotyrosine-binding domain (PTB)"/>
    <property type="match status" value="1"/>
</dbReference>
<dbReference type="Gene3D" id="2.130.10.10">
    <property type="entry name" value="YVTN repeat-like/Quinoprotein amine dehydrogenase"/>
    <property type="match status" value="2"/>
</dbReference>
<dbReference type="Pfam" id="PF25400">
    <property type="entry name" value="PH_FAN"/>
    <property type="match status" value="1"/>
</dbReference>
<proteinExistence type="predicted"/>
<evidence type="ECO:0000256" key="3">
    <source>
        <dbReference type="PROSITE-ProRule" id="PRU00221"/>
    </source>
</evidence>
<dbReference type="PANTHER" id="PTHR13743:SF123">
    <property type="entry name" value="PROTEIN FAN"/>
    <property type="match status" value="1"/>
</dbReference>
<name>A0AAE0G1T1_9CHLO</name>
<dbReference type="Proteomes" id="UP001190700">
    <property type="component" value="Unassembled WGS sequence"/>
</dbReference>
<dbReference type="PROSITE" id="PS50294">
    <property type="entry name" value="WD_REPEATS_REGION"/>
    <property type="match status" value="1"/>
</dbReference>
<dbReference type="Pfam" id="PF00400">
    <property type="entry name" value="WD40"/>
    <property type="match status" value="3"/>
</dbReference>
<comment type="caution">
    <text evidence="7">The sequence shown here is derived from an EMBL/GenBank/DDBJ whole genome shotgun (WGS) entry which is preliminary data.</text>
</comment>
<dbReference type="AlphaFoldDB" id="A0AAE0G1T1"/>
<dbReference type="SMART" id="SM01026">
    <property type="entry name" value="Beach"/>
    <property type="match status" value="1"/>
</dbReference>
<dbReference type="SUPFAM" id="SSF50729">
    <property type="entry name" value="PH domain-like"/>
    <property type="match status" value="1"/>
</dbReference>
<dbReference type="SMART" id="SM00320">
    <property type="entry name" value="WD40"/>
    <property type="match status" value="5"/>
</dbReference>
<dbReference type="InterPro" id="IPR015943">
    <property type="entry name" value="WD40/YVTN_repeat-like_dom_sf"/>
</dbReference>
<evidence type="ECO:0000259" key="6">
    <source>
        <dbReference type="PROSITE" id="PS51783"/>
    </source>
</evidence>
<evidence type="ECO:0000313" key="8">
    <source>
        <dbReference type="Proteomes" id="UP001190700"/>
    </source>
</evidence>
<dbReference type="Pfam" id="PF14844">
    <property type="entry name" value="PH_BEACH"/>
    <property type="match status" value="1"/>
</dbReference>
<dbReference type="PANTHER" id="PTHR13743">
    <property type="entry name" value="BEIGE/BEACH-RELATED"/>
    <property type="match status" value="1"/>
</dbReference>
<reference evidence="7 8" key="1">
    <citation type="journal article" date="2015" name="Genome Biol. Evol.">
        <title>Comparative Genomics of a Bacterivorous Green Alga Reveals Evolutionary Causalities and Consequences of Phago-Mixotrophic Mode of Nutrition.</title>
        <authorList>
            <person name="Burns J.A."/>
            <person name="Paasch A."/>
            <person name="Narechania A."/>
            <person name="Kim E."/>
        </authorList>
    </citation>
    <scope>NUCLEOTIDE SEQUENCE [LARGE SCALE GENOMIC DNA]</scope>
    <source>
        <strain evidence="7 8">PLY_AMNH</strain>
    </source>
</reference>
<feature type="domain" description="BEACH" evidence="5">
    <location>
        <begin position="306"/>
        <end position="594"/>
    </location>
</feature>
<dbReference type="Gene3D" id="1.10.1540.10">
    <property type="entry name" value="BEACH domain"/>
    <property type="match status" value="1"/>
</dbReference>
<dbReference type="InterPro" id="IPR036372">
    <property type="entry name" value="BEACH_dom_sf"/>
</dbReference>
<dbReference type="Pfam" id="PF02138">
    <property type="entry name" value="Beach"/>
    <property type="match status" value="1"/>
</dbReference>
<dbReference type="CDD" id="cd06071">
    <property type="entry name" value="Beach"/>
    <property type="match status" value="1"/>
</dbReference>
<dbReference type="InterPro" id="IPR011993">
    <property type="entry name" value="PH-like_dom_sf"/>
</dbReference>
<evidence type="ECO:0000256" key="4">
    <source>
        <dbReference type="SAM" id="MobiDB-lite"/>
    </source>
</evidence>
<dbReference type="FunFam" id="1.10.1540.10:FF:000001">
    <property type="entry name" value="neurobeachin isoform X1"/>
    <property type="match status" value="1"/>
</dbReference>
<dbReference type="InterPro" id="IPR023362">
    <property type="entry name" value="PH-BEACH_dom"/>
</dbReference>
<feature type="domain" description="BEACH-type PH" evidence="6">
    <location>
        <begin position="182"/>
        <end position="285"/>
    </location>
</feature>
<protein>
    <submittedName>
        <fullName evidence="7">Uncharacterized protein</fullName>
    </submittedName>
</protein>
<dbReference type="PROSITE" id="PS50082">
    <property type="entry name" value="WD_REPEATS_2"/>
    <property type="match status" value="2"/>
</dbReference>